<evidence type="ECO:0000313" key="3">
    <source>
        <dbReference type="Proteomes" id="UP001366060"/>
    </source>
</evidence>
<dbReference type="RefSeq" id="WP_341627816.1">
    <property type="nucleotide sequence ID" value="NZ_JBAKBA010000017.1"/>
</dbReference>
<proteinExistence type="predicted"/>
<keyword evidence="3" id="KW-1185">Reference proteome</keyword>
<organism evidence="2 3">
    <name type="scientific">Psychromonas arctica</name>
    <dbReference type="NCBI Taxonomy" id="168275"/>
    <lineage>
        <taxon>Bacteria</taxon>
        <taxon>Pseudomonadati</taxon>
        <taxon>Pseudomonadota</taxon>
        <taxon>Gammaproteobacteria</taxon>
        <taxon>Alteromonadales</taxon>
        <taxon>Psychromonadaceae</taxon>
        <taxon>Psychromonas</taxon>
    </lineage>
</organism>
<evidence type="ECO:0000313" key="2">
    <source>
        <dbReference type="EMBL" id="MEL0659246.1"/>
    </source>
</evidence>
<reference evidence="2 3" key="1">
    <citation type="submission" date="2024-02" db="EMBL/GenBank/DDBJ databases">
        <title>Bacteria isolated from the canopy kelp, Nereocystis luetkeana.</title>
        <authorList>
            <person name="Pfister C.A."/>
            <person name="Younker I.T."/>
            <person name="Light S.H."/>
        </authorList>
    </citation>
    <scope>NUCLEOTIDE SEQUENCE [LARGE SCALE GENOMIC DNA]</scope>
    <source>
        <strain evidence="2 3">TI.2.07</strain>
    </source>
</reference>
<evidence type="ECO:0000256" key="1">
    <source>
        <dbReference type="SAM" id="SignalP"/>
    </source>
</evidence>
<feature type="chain" id="PRO_5045255578" evidence="1">
    <location>
        <begin position="26"/>
        <end position="268"/>
    </location>
</feature>
<sequence>MSRITFLTLSIPTLLFSLLFNHVSAHNYPINLSEKQTNTLATLIWQNEGAGKTEFLTVWNKKENFPSLGIGHFIWYPTSNKGPYIEQFPQLLNYLIENNIDVPQWLIETQIAPWKSREMFYNAFESDQLKQLRALLHSTIGLQAKFIIKRLERGIPAILDSSDEIQKIKINKNLSALTSTPEGIFVLLDYVNFKGEGIATNEQYQGYGWGLKQVLLAMPEQSNNVLLSFSLAADEMLTRRVKNAPRDEIQWLKGWRVRIHKYPSLSIE</sequence>
<gene>
    <name evidence="2" type="ORF">V6255_08845</name>
</gene>
<keyword evidence="1" id="KW-0732">Signal</keyword>
<feature type="signal peptide" evidence="1">
    <location>
        <begin position="1"/>
        <end position="25"/>
    </location>
</feature>
<dbReference type="EMBL" id="JBAKBA010000017">
    <property type="protein sequence ID" value="MEL0659246.1"/>
    <property type="molecule type" value="Genomic_DNA"/>
</dbReference>
<dbReference type="Proteomes" id="UP001366060">
    <property type="component" value="Unassembled WGS sequence"/>
</dbReference>
<name>A0ABU9HBT5_9GAMM</name>
<protein>
    <submittedName>
        <fullName evidence="2">Uncharacterized protein</fullName>
    </submittedName>
</protein>
<accession>A0ABU9HBT5</accession>
<comment type="caution">
    <text evidence="2">The sequence shown here is derived from an EMBL/GenBank/DDBJ whole genome shotgun (WGS) entry which is preliminary data.</text>
</comment>